<accession>A0ABQ5R6C1</accession>
<comment type="caution">
    <text evidence="2">The sequence shown here is derived from an EMBL/GenBank/DDBJ whole genome shotgun (WGS) entry which is preliminary data.</text>
</comment>
<name>A0ABQ5R6C1_9ACTN</name>
<keyword evidence="3" id="KW-1185">Reference proteome</keyword>
<evidence type="ECO:0000313" key="2">
    <source>
        <dbReference type="EMBL" id="GLI01101.1"/>
    </source>
</evidence>
<dbReference type="EMBL" id="BSDI01000040">
    <property type="protein sequence ID" value="GLI01101.1"/>
    <property type="molecule type" value="Genomic_DNA"/>
</dbReference>
<organism evidence="2 3">
    <name type="scientific">Phytohabitans aurantiacus</name>
    <dbReference type="NCBI Taxonomy" id="3016789"/>
    <lineage>
        <taxon>Bacteria</taxon>
        <taxon>Bacillati</taxon>
        <taxon>Actinomycetota</taxon>
        <taxon>Actinomycetes</taxon>
        <taxon>Micromonosporales</taxon>
        <taxon>Micromonosporaceae</taxon>
    </lineage>
</organism>
<evidence type="ECO:0000313" key="3">
    <source>
        <dbReference type="Proteomes" id="UP001144280"/>
    </source>
</evidence>
<proteinExistence type="predicted"/>
<sequence length="68" mass="7337">MHSPLIGGERARGATARARARRARADRAQRRRRGVVKSDLTDPVCDGADLIRCVLRLAVGLGGDTADR</sequence>
<evidence type="ECO:0000256" key="1">
    <source>
        <dbReference type="SAM" id="MobiDB-lite"/>
    </source>
</evidence>
<protein>
    <submittedName>
        <fullName evidence="2">Uncharacterized protein</fullName>
    </submittedName>
</protein>
<reference evidence="2" key="1">
    <citation type="submission" date="2022-12" db="EMBL/GenBank/DDBJ databases">
        <title>New Phytohabitans aurantiacus sp. RD004123 nov., an actinomycete isolated from soil.</title>
        <authorList>
            <person name="Triningsih D.W."/>
            <person name="Harunari E."/>
            <person name="Igarashi Y."/>
        </authorList>
    </citation>
    <scope>NUCLEOTIDE SEQUENCE</scope>
    <source>
        <strain evidence="2">RD004123</strain>
    </source>
</reference>
<dbReference type="Proteomes" id="UP001144280">
    <property type="component" value="Unassembled WGS sequence"/>
</dbReference>
<feature type="region of interest" description="Disordered" evidence="1">
    <location>
        <begin position="1"/>
        <end position="35"/>
    </location>
</feature>
<gene>
    <name evidence="2" type="ORF">Pa4123_63770</name>
</gene>